<evidence type="ECO:0000313" key="2">
    <source>
        <dbReference type="EMBL" id="KAL3882246.1"/>
    </source>
</evidence>
<gene>
    <name evidence="1" type="ORF">ACJMK2_028607</name>
    <name evidence="2" type="ORF">ACJMK2_028608</name>
</gene>
<organism evidence="1 3">
    <name type="scientific">Sinanodonta woodiana</name>
    <name type="common">Chinese pond mussel</name>
    <name type="synonym">Anodonta woodiana</name>
    <dbReference type="NCBI Taxonomy" id="1069815"/>
    <lineage>
        <taxon>Eukaryota</taxon>
        <taxon>Metazoa</taxon>
        <taxon>Spiralia</taxon>
        <taxon>Lophotrochozoa</taxon>
        <taxon>Mollusca</taxon>
        <taxon>Bivalvia</taxon>
        <taxon>Autobranchia</taxon>
        <taxon>Heteroconchia</taxon>
        <taxon>Palaeoheterodonta</taxon>
        <taxon>Unionida</taxon>
        <taxon>Unionoidea</taxon>
        <taxon>Unionidae</taxon>
        <taxon>Unioninae</taxon>
        <taxon>Sinanodonta</taxon>
    </lineage>
</organism>
<dbReference type="Proteomes" id="UP001634394">
    <property type="component" value="Unassembled WGS sequence"/>
</dbReference>
<comment type="caution">
    <text evidence="1">The sequence shown here is derived from an EMBL/GenBank/DDBJ whole genome shotgun (WGS) entry which is preliminary data.</text>
</comment>
<keyword evidence="3" id="KW-1185">Reference proteome</keyword>
<dbReference type="PRINTS" id="PR02072">
    <property type="entry name" value="4JOINTEDBOX1"/>
</dbReference>
<reference evidence="1 3" key="1">
    <citation type="submission" date="2024-11" db="EMBL/GenBank/DDBJ databases">
        <title>Chromosome-level genome assembly of the freshwater bivalve Anodonta woodiana.</title>
        <authorList>
            <person name="Chen X."/>
        </authorList>
    </citation>
    <scope>NUCLEOTIDE SEQUENCE [LARGE SCALE GENOMIC DNA]</scope>
    <source>
        <strain evidence="1">MN2024</strain>
        <tissue evidence="1">Gills</tissue>
    </source>
</reference>
<dbReference type="EMBL" id="JBJQND010000003">
    <property type="protein sequence ID" value="KAL3882246.1"/>
    <property type="molecule type" value="Genomic_DNA"/>
</dbReference>
<proteinExistence type="predicted"/>
<sequence length="504" mass="58459">MNLFAALVIMELHFVLGVLLNLLVHLPVSSLPATSGRNSFGIPPFQRTLHSSKSGWQDSVLRESRNQDLIFIQDQTSLPSPDLNKEYTRVQVGITRKSDDLTRIHRIPIKQSDSLVFVDSVQNKLVYNDTVSEHKHDNNFLRRPENTENVNSNTPNAQQNSAIEIVVVQRKEDPNVQAHTNNEFTQGLGGNDIILDSIFWAPSIENLCPSGFSMKDHEIWKEKARNEQIVKVEQGCGRMQNRLLTFHDASKTCARYRLNIDQIQGEIYSYYLSKLLGMSHVPPSTLQLVNQKRARWEMVHPQLLHSQWVDEKPVIFAQWIDGLSPAYIPQEFRNYNDKRLQPDHDNLRQKSKSELCELLQWSDLIIFDYLTANLDRVVNNMFNKQWNDQMMNRPAHNLEKSSDGHLVFLDNESGLFHGYRLLDKYSPFHQVLLDSLCVFRKGTADNIERLVNSGSVGYELQVLFEENEPLNKYIPKIPNKNVKILNKRLLDVYQQIQHCRFYFH</sequence>
<dbReference type="PANTHER" id="PTHR13147:SF5">
    <property type="entry name" value="FOUR-JOINTED BOX PROTEIN 1"/>
    <property type="match status" value="1"/>
</dbReference>
<evidence type="ECO:0000313" key="1">
    <source>
        <dbReference type="EMBL" id="KAL3882245.1"/>
    </source>
</evidence>
<protein>
    <submittedName>
        <fullName evidence="1">Uncharacterized protein</fullName>
    </submittedName>
</protein>
<accession>A0ABD3X7Z7</accession>
<dbReference type="EMBL" id="JBJQND010000003">
    <property type="protein sequence ID" value="KAL3882245.1"/>
    <property type="molecule type" value="Genomic_DNA"/>
</dbReference>
<name>A0ABD3X7Z7_SINWO</name>
<dbReference type="InterPro" id="IPR024868">
    <property type="entry name" value="FJX1/FJ"/>
</dbReference>
<dbReference type="PANTHER" id="PTHR13147">
    <property type="entry name" value="FOUR-JOINTED BOX PROTEIN 1"/>
    <property type="match status" value="1"/>
</dbReference>
<evidence type="ECO:0000313" key="3">
    <source>
        <dbReference type="Proteomes" id="UP001634394"/>
    </source>
</evidence>
<dbReference type="AlphaFoldDB" id="A0ABD3X7Z7"/>